<dbReference type="Pfam" id="PF12728">
    <property type="entry name" value="HTH_17"/>
    <property type="match status" value="1"/>
</dbReference>
<dbReference type="SUPFAM" id="SSF46955">
    <property type="entry name" value="Putative DNA-binding domain"/>
    <property type="match status" value="1"/>
</dbReference>
<evidence type="ECO:0000313" key="3">
    <source>
        <dbReference type="Proteomes" id="UP000268313"/>
    </source>
</evidence>
<dbReference type="NCBIfam" id="TIGR01764">
    <property type="entry name" value="excise"/>
    <property type="match status" value="1"/>
</dbReference>
<gene>
    <name evidence="2" type="ORF">D7X32_08940</name>
</gene>
<dbReference type="InterPro" id="IPR041657">
    <property type="entry name" value="HTH_17"/>
</dbReference>
<evidence type="ECO:0000313" key="2">
    <source>
        <dbReference type="EMBL" id="RKH05096.1"/>
    </source>
</evidence>
<dbReference type="EMBL" id="RAWE01000022">
    <property type="protein sequence ID" value="RKH05096.1"/>
    <property type="molecule type" value="Genomic_DNA"/>
</dbReference>
<dbReference type="GO" id="GO:0003677">
    <property type="term" value="F:DNA binding"/>
    <property type="evidence" value="ECO:0007669"/>
    <property type="project" value="UniProtKB-KW"/>
</dbReference>
<organism evidence="2 3">
    <name type="scientific">Corallococcus carmarthensis</name>
    <dbReference type="NCBI Taxonomy" id="2316728"/>
    <lineage>
        <taxon>Bacteria</taxon>
        <taxon>Pseudomonadati</taxon>
        <taxon>Myxococcota</taxon>
        <taxon>Myxococcia</taxon>
        <taxon>Myxococcales</taxon>
        <taxon>Cystobacterineae</taxon>
        <taxon>Myxococcaceae</taxon>
        <taxon>Corallococcus</taxon>
    </lineage>
</organism>
<dbReference type="InterPro" id="IPR009061">
    <property type="entry name" value="DNA-bd_dom_put_sf"/>
</dbReference>
<evidence type="ECO:0000259" key="1">
    <source>
        <dbReference type="Pfam" id="PF12728"/>
    </source>
</evidence>
<proteinExistence type="predicted"/>
<name>A0A3A8KC38_9BACT</name>
<sequence>MQDAWDVRRAAQFLAISEKTLYRLAAEGSVPSFKVGGSLRFDPARLLAWREMQQRGGK</sequence>
<dbReference type="InterPro" id="IPR010093">
    <property type="entry name" value="SinI_DNA-bd"/>
</dbReference>
<keyword evidence="2" id="KW-0238">DNA-binding</keyword>
<comment type="caution">
    <text evidence="2">The sequence shown here is derived from an EMBL/GenBank/DDBJ whole genome shotgun (WGS) entry which is preliminary data.</text>
</comment>
<reference evidence="3" key="1">
    <citation type="submission" date="2018-09" db="EMBL/GenBank/DDBJ databases">
        <authorList>
            <person name="Livingstone P.G."/>
            <person name="Whitworth D.E."/>
        </authorList>
    </citation>
    <scope>NUCLEOTIDE SEQUENCE [LARGE SCALE GENOMIC DNA]</scope>
    <source>
        <strain evidence="3">CA043D</strain>
    </source>
</reference>
<dbReference type="Proteomes" id="UP000268313">
    <property type="component" value="Unassembled WGS sequence"/>
</dbReference>
<accession>A0A3A8KC38</accession>
<feature type="domain" description="Helix-turn-helix" evidence="1">
    <location>
        <begin position="9"/>
        <end position="53"/>
    </location>
</feature>
<protein>
    <submittedName>
        <fullName evidence="2">DNA-binding protein</fullName>
    </submittedName>
</protein>
<dbReference type="OrthoDB" id="5525992at2"/>
<keyword evidence="3" id="KW-1185">Reference proteome</keyword>
<dbReference type="AlphaFoldDB" id="A0A3A8KC38"/>